<evidence type="ECO:0000313" key="1">
    <source>
        <dbReference type="EMBL" id="OGC21843.1"/>
    </source>
</evidence>
<dbReference type="EMBL" id="MEUB01000035">
    <property type="protein sequence ID" value="OGC21843.1"/>
    <property type="molecule type" value="Genomic_DNA"/>
</dbReference>
<protein>
    <submittedName>
        <fullName evidence="1">Uncharacterized protein</fullName>
    </submittedName>
</protein>
<organism evidence="1 2">
    <name type="scientific">candidate division WOR-1 bacterium RIFOXYB2_FULL_37_13</name>
    <dbReference type="NCBI Taxonomy" id="1802579"/>
    <lineage>
        <taxon>Bacteria</taxon>
        <taxon>Bacillati</taxon>
        <taxon>Saganbacteria</taxon>
    </lineage>
</organism>
<evidence type="ECO:0000313" key="2">
    <source>
        <dbReference type="Proteomes" id="UP000178417"/>
    </source>
</evidence>
<name>A0A1F4SQ58_UNCSA</name>
<gene>
    <name evidence="1" type="ORF">A2310_00990</name>
</gene>
<proteinExistence type="predicted"/>
<dbReference type="AlphaFoldDB" id="A0A1F4SQ58"/>
<dbReference type="Proteomes" id="UP000178417">
    <property type="component" value="Unassembled WGS sequence"/>
</dbReference>
<reference evidence="1 2" key="1">
    <citation type="journal article" date="2016" name="Nat. Commun.">
        <title>Thousands of microbial genomes shed light on interconnected biogeochemical processes in an aquifer system.</title>
        <authorList>
            <person name="Anantharaman K."/>
            <person name="Brown C.T."/>
            <person name="Hug L.A."/>
            <person name="Sharon I."/>
            <person name="Castelle C.J."/>
            <person name="Probst A.J."/>
            <person name="Thomas B.C."/>
            <person name="Singh A."/>
            <person name="Wilkins M.J."/>
            <person name="Karaoz U."/>
            <person name="Brodie E.L."/>
            <person name="Williams K.H."/>
            <person name="Hubbard S.S."/>
            <person name="Banfield J.F."/>
        </authorList>
    </citation>
    <scope>NUCLEOTIDE SEQUENCE [LARGE SCALE GENOMIC DNA]</scope>
</reference>
<comment type="caution">
    <text evidence="1">The sequence shown here is derived from an EMBL/GenBank/DDBJ whole genome shotgun (WGS) entry which is preliminary data.</text>
</comment>
<accession>A0A1F4SQ58</accession>
<sequence length="70" mass="7879">MEINNMIKTSPQGRFYAKKLTGDTSYGFILQQRDNPLNIYLTKAAPSACFFVPVDFSRQVVLDVGFLTNS</sequence>
<dbReference type="STRING" id="1802579.A2310_00990"/>